<dbReference type="PANTHER" id="PTHR22443">
    <property type="entry name" value="NON-SPECIFIC LETHAL 1, ISOFORM M"/>
    <property type="match status" value="1"/>
</dbReference>
<gene>
    <name evidence="2" type="ORF">MEDL_37772</name>
</gene>
<dbReference type="AlphaFoldDB" id="A0A8S3T0W2"/>
<organism evidence="2 3">
    <name type="scientific">Mytilus edulis</name>
    <name type="common">Blue mussel</name>
    <dbReference type="NCBI Taxonomy" id="6550"/>
    <lineage>
        <taxon>Eukaryota</taxon>
        <taxon>Metazoa</taxon>
        <taxon>Spiralia</taxon>
        <taxon>Lophotrochozoa</taxon>
        <taxon>Mollusca</taxon>
        <taxon>Bivalvia</taxon>
        <taxon>Autobranchia</taxon>
        <taxon>Pteriomorphia</taxon>
        <taxon>Mytilida</taxon>
        <taxon>Mytiloidea</taxon>
        <taxon>Mytilidae</taxon>
        <taxon>Mytilinae</taxon>
        <taxon>Mytilus</taxon>
    </lineage>
</organism>
<keyword evidence="3" id="KW-1185">Reference proteome</keyword>
<accession>A0A8S3T0W2</accession>
<proteinExistence type="predicted"/>
<evidence type="ECO:0000313" key="2">
    <source>
        <dbReference type="EMBL" id="CAG2224553.1"/>
    </source>
</evidence>
<dbReference type="Proteomes" id="UP000683360">
    <property type="component" value="Unassembled WGS sequence"/>
</dbReference>
<name>A0A8S3T0W2_MYTED</name>
<feature type="region of interest" description="Disordered" evidence="1">
    <location>
        <begin position="920"/>
        <end position="951"/>
    </location>
</feature>
<dbReference type="PANTHER" id="PTHR22443:SF18">
    <property type="entry name" value="NON-SPECIFIC LETHAL 1, ISOFORM M"/>
    <property type="match status" value="1"/>
</dbReference>
<feature type="region of interest" description="Disordered" evidence="1">
    <location>
        <begin position="381"/>
        <end position="402"/>
    </location>
</feature>
<reference evidence="2" key="1">
    <citation type="submission" date="2021-03" db="EMBL/GenBank/DDBJ databases">
        <authorList>
            <person name="Bekaert M."/>
        </authorList>
    </citation>
    <scope>NUCLEOTIDE SEQUENCE</scope>
</reference>
<dbReference type="GO" id="GO:0035035">
    <property type="term" value="F:histone acetyltransferase binding"/>
    <property type="evidence" value="ECO:0007669"/>
    <property type="project" value="TreeGrafter"/>
</dbReference>
<dbReference type="EMBL" id="CAJPWZ010001808">
    <property type="protein sequence ID" value="CAG2224553.1"/>
    <property type="molecule type" value="Genomic_DNA"/>
</dbReference>
<protein>
    <submittedName>
        <fullName evidence="2">KANSL1</fullName>
    </submittedName>
</protein>
<feature type="compositionally biased region" description="Basic and acidic residues" evidence="1">
    <location>
        <begin position="757"/>
        <end position="767"/>
    </location>
</feature>
<dbReference type="InterPro" id="IPR026180">
    <property type="entry name" value="NSL1"/>
</dbReference>
<sequence length="1133" mass="127618">MSSKKVRFCNIYDVTSAKPSCMSVPLSLRVCCMAVMAPALTEAATQSCIKISPSSPPVNPELHVPSIGGIPNGKNNQPHRAKPISGLTSHVTIGELKKLQQQGLFQSIGCQEIKFKFEESDNTITTKENLPKPFLNGKHSLIACENMNQTNHVINGNEDIETKLKSDNGLKLDSTIKVVDSKIPLGEENNFADSEHKFKTLDKMVASSSEVDAVSTTEVPNMDTDIQSPIDSNLKEEVKKKQHTLERRTEHLLRRLRRLQSKGVESHLHSQLRNFVGYQHKNLQTVAKSIKSSTSNNLNEIKTELFNSDDVKSLSTAALVNLVRRLQSSQSSLSLSQRYLNSKSDSGPTGVLMIDKLTAEESIRVSGLLSNSIHHAQSCCDSDVTESSSGGESCDEDDPTCKKSKSTLLHRRAEWKWASERANVASRWTWLQAQVSDLEYRIRQQSEIYKQIRHTKGPVLLGEQPSPEDLLWRIRQNRAGQKLSPLEQKIANLERKNEALASPCNISNLMMNVNRQATKLTQSLGTVSPAQSTSVMAGDTKSTPTSQAKHLNGVIGSSHRDGQNVTIGPGGDGDVTPHSSPINHDITCQASRCRPVRSYRKRKLLRTAGLHNVSRKAARLSTVKCQCYPPISSCPMCGGRYNNVQRIDVDSFPLQDRVAILDPAFHPVLSFNQEIPLTIRFESHLKKGDWQNASSSKSAKMLSSEKRHQRYLAAKDKARKTGTKYAKGAAAALLSSAKLRNKYDKRTPTKPRSTPTKKSDRRLYRSELKKRRAAQLAAKKNRSASIHGDEYRAMTPSPMSTDSDFGLLSSSYPSCSKDSELRKKKLENAYDINNIVIPYSMAASTRVEKLQYKEITKLQKLFLSFSISVFIYNTNFDLLLAATKEVEQRCVMKSRGKINVMEEDKMEDLQKQIANMSRKLEKLNEKTNRKNGKEEQKPVENEDKNFGETSNKIKKTYEKEQKDQIENLNKNFRALKDETTQENVKMMKRLTQIDDSLNRIEKMIQRLSPDEKFQYLEPMFEKDDNAETEDATIPSDISVFRGNFRESQLPVTSHFSHLQIAHKFQWEATKPTSFNVTAMCLLPNMDMVFIGRYLLDDMYTFCLTVHDWEGSLKYSFSFGNVQDIEDVTELSQL</sequence>
<evidence type="ECO:0000313" key="3">
    <source>
        <dbReference type="Proteomes" id="UP000683360"/>
    </source>
</evidence>
<feature type="region of interest" description="Disordered" evidence="1">
    <location>
        <begin position="529"/>
        <end position="548"/>
    </location>
</feature>
<dbReference type="OrthoDB" id="6022640at2759"/>
<feature type="region of interest" description="Disordered" evidence="1">
    <location>
        <begin position="737"/>
        <end position="781"/>
    </location>
</feature>
<dbReference type="GO" id="GO:0044545">
    <property type="term" value="C:NSL complex"/>
    <property type="evidence" value="ECO:0007669"/>
    <property type="project" value="TreeGrafter"/>
</dbReference>
<evidence type="ECO:0000256" key="1">
    <source>
        <dbReference type="SAM" id="MobiDB-lite"/>
    </source>
</evidence>
<comment type="caution">
    <text evidence="2">The sequence shown here is derived from an EMBL/GenBank/DDBJ whole genome shotgun (WGS) entry which is preliminary data.</text>
</comment>
<feature type="compositionally biased region" description="Basic and acidic residues" evidence="1">
    <location>
        <begin position="920"/>
        <end position="946"/>
    </location>
</feature>